<reference evidence="7 8" key="1">
    <citation type="submission" date="2019-07" db="EMBL/GenBank/DDBJ databases">
        <title>Genomics analysis of Aphanomyces spp. identifies a new class of oomycete effector associated with host adaptation.</title>
        <authorList>
            <person name="Gaulin E."/>
        </authorList>
    </citation>
    <scope>NUCLEOTIDE SEQUENCE [LARGE SCALE GENOMIC DNA]</scope>
    <source>
        <strain evidence="7 8">ATCC 201684</strain>
    </source>
</reference>
<sequence>MEGVLWKRGKTLVSSWHERYFVLKDSTLAYFSKAGELQTRGIIELSSEAHVSAIELKKRHGSKSLYCFSIFFVHTAPKDANHTQTAGFTVGCESREYANSWRNAIIQAIESHHSDPAEGNPKSPRETPKLRKEPILRQTSSFELQQQDIGRRVLLAKMDRKWPMFRGTYDVCSVVGGMTIHSEQLNVSKQSAKNNKDHKREWQSWQQLNGLLVSAVTVAIIAFVAGGIGGTSLLTSFVFALAATAITLWMRSSDAIDDVPSFKASRVVPGKPLEVFRLLMDTSIRSMWDNSVESIRVLQTIDSHSDIVHVVYKPVWLWPIWLPASDVCLLRYWRETEDGSFVLCVQSAVHAECPMTDHIRALCQGGGVTVSPPTNSTDPSTSLVSMVVHMNPQGIYGVWLRRLHLVFQYIQPQLLALIGLEEMMESKKYMALHEDDETDGHEDGDETPAVLSPTAVGPTMELPTTMPRHIWSEPPVGTMVRGPNYLNDKKKVPSAAPAFRLAGVDLFETGNVTVEHICSRPDNVMQTVPNQPFTFALNFLLPGSPKYSLVLYYHVPHPSVLKDGSPFAELMNDFLDGTDEYRNEHFKLIPCIVEGSFIVKQAVGSTPAVIGNKLRQPYFKTDTYFELDIDVTSSAVANRVTGLVLGFTKKLIVDMSFLIEAKQSHELPERLFGACRLSYVDMGQAKKLVV</sequence>
<dbReference type="PROSITE" id="PS50003">
    <property type="entry name" value="PH_DOMAIN"/>
    <property type="match status" value="1"/>
</dbReference>
<dbReference type="InterPro" id="IPR009769">
    <property type="entry name" value="EDR2_C"/>
</dbReference>
<dbReference type="InterPro" id="IPR002913">
    <property type="entry name" value="START_lipid-bd_dom"/>
</dbReference>
<dbReference type="Gene3D" id="2.30.29.30">
    <property type="entry name" value="Pleckstrin-homology domain (PH domain)/Phosphotyrosine-binding domain (PTB)"/>
    <property type="match status" value="1"/>
</dbReference>
<dbReference type="GO" id="GO:0008289">
    <property type="term" value="F:lipid binding"/>
    <property type="evidence" value="ECO:0007669"/>
    <property type="project" value="InterPro"/>
</dbReference>
<dbReference type="PANTHER" id="PTHR12136">
    <property type="entry name" value="ENHANCED DISEASE RESISTANCE-RELATED"/>
    <property type="match status" value="1"/>
</dbReference>
<dbReference type="SMART" id="SM00233">
    <property type="entry name" value="PH"/>
    <property type="match status" value="1"/>
</dbReference>
<evidence type="ECO:0000256" key="3">
    <source>
        <dbReference type="SAM" id="MobiDB-lite"/>
    </source>
</evidence>
<name>A0A6G0XDG1_9STRA</name>
<keyword evidence="4" id="KW-0812">Transmembrane</keyword>
<dbReference type="EMBL" id="VJMJ01000079">
    <property type="protein sequence ID" value="KAF0738174.1"/>
    <property type="molecule type" value="Genomic_DNA"/>
</dbReference>
<feature type="domain" description="START" evidence="6">
    <location>
        <begin position="202"/>
        <end position="395"/>
    </location>
</feature>
<dbReference type="PROSITE" id="PS50848">
    <property type="entry name" value="START"/>
    <property type="match status" value="1"/>
</dbReference>
<feature type="domain" description="PH" evidence="5">
    <location>
        <begin position="1"/>
        <end position="110"/>
    </location>
</feature>
<dbReference type="SMART" id="SM00234">
    <property type="entry name" value="START"/>
    <property type="match status" value="1"/>
</dbReference>
<dbReference type="CDD" id="cd00177">
    <property type="entry name" value="START"/>
    <property type="match status" value="1"/>
</dbReference>
<comment type="caution">
    <text evidence="7">The sequence shown here is derived from an EMBL/GenBank/DDBJ whole genome shotgun (WGS) entry which is preliminary data.</text>
</comment>
<dbReference type="Pfam" id="PF00169">
    <property type="entry name" value="PH"/>
    <property type="match status" value="1"/>
</dbReference>
<protein>
    <recommendedName>
        <fullName evidence="9">PH domain-containing protein</fullName>
    </recommendedName>
</protein>
<evidence type="ECO:0000313" key="7">
    <source>
        <dbReference type="EMBL" id="KAF0738174.1"/>
    </source>
</evidence>
<dbReference type="InterPro" id="IPR001849">
    <property type="entry name" value="PH_domain"/>
</dbReference>
<evidence type="ECO:0000313" key="8">
    <source>
        <dbReference type="Proteomes" id="UP000481153"/>
    </source>
</evidence>
<dbReference type="Proteomes" id="UP000481153">
    <property type="component" value="Unassembled WGS sequence"/>
</dbReference>
<comment type="subcellular location">
    <subcellularLocation>
        <location evidence="1">Endoplasmic reticulum</location>
    </subcellularLocation>
</comment>
<evidence type="ECO:0008006" key="9">
    <source>
        <dbReference type="Google" id="ProtNLM"/>
    </source>
</evidence>
<dbReference type="Pfam" id="PF01852">
    <property type="entry name" value="START"/>
    <property type="match status" value="1"/>
</dbReference>
<evidence type="ECO:0000259" key="6">
    <source>
        <dbReference type="PROSITE" id="PS50848"/>
    </source>
</evidence>
<organism evidence="7 8">
    <name type="scientific">Aphanomyces euteiches</name>
    <dbReference type="NCBI Taxonomy" id="100861"/>
    <lineage>
        <taxon>Eukaryota</taxon>
        <taxon>Sar</taxon>
        <taxon>Stramenopiles</taxon>
        <taxon>Oomycota</taxon>
        <taxon>Saprolegniomycetes</taxon>
        <taxon>Saprolegniales</taxon>
        <taxon>Verrucalvaceae</taxon>
        <taxon>Aphanomyces</taxon>
    </lineage>
</organism>
<dbReference type="VEuPathDB" id="FungiDB:AeMF1_001231"/>
<keyword evidence="8" id="KW-1185">Reference proteome</keyword>
<proteinExistence type="predicted"/>
<keyword evidence="2" id="KW-0256">Endoplasmic reticulum</keyword>
<dbReference type="InterPro" id="IPR011993">
    <property type="entry name" value="PH-like_dom_sf"/>
</dbReference>
<dbReference type="InterPro" id="IPR045096">
    <property type="entry name" value="EDR2-like"/>
</dbReference>
<evidence type="ECO:0000256" key="1">
    <source>
        <dbReference type="ARBA" id="ARBA00004240"/>
    </source>
</evidence>
<dbReference type="PANTHER" id="PTHR12136:SF41">
    <property type="entry name" value="PLECKSTRIN HOMOLOGY (PH) AND LIPID-BINDING START DOMAINS-CONTAINING PROTEIN"/>
    <property type="match status" value="1"/>
</dbReference>
<gene>
    <name evidence="7" type="ORF">Ae201684_006151</name>
</gene>
<feature type="region of interest" description="Disordered" evidence="3">
    <location>
        <begin position="110"/>
        <end position="136"/>
    </location>
</feature>
<evidence type="ECO:0000256" key="2">
    <source>
        <dbReference type="ARBA" id="ARBA00022824"/>
    </source>
</evidence>
<dbReference type="GO" id="GO:0005783">
    <property type="term" value="C:endoplasmic reticulum"/>
    <property type="evidence" value="ECO:0007669"/>
    <property type="project" value="UniProtKB-SubCell"/>
</dbReference>
<dbReference type="CDD" id="cd00821">
    <property type="entry name" value="PH"/>
    <property type="match status" value="1"/>
</dbReference>
<dbReference type="Pfam" id="PF07059">
    <property type="entry name" value="EDR2_C"/>
    <property type="match status" value="1"/>
</dbReference>
<keyword evidence="4" id="KW-1133">Transmembrane helix</keyword>
<dbReference type="AlphaFoldDB" id="A0A6G0XDG1"/>
<dbReference type="Gene3D" id="3.30.530.20">
    <property type="match status" value="1"/>
</dbReference>
<keyword evidence="4" id="KW-0472">Membrane</keyword>
<dbReference type="SUPFAM" id="SSF55961">
    <property type="entry name" value="Bet v1-like"/>
    <property type="match status" value="1"/>
</dbReference>
<dbReference type="SUPFAM" id="SSF50729">
    <property type="entry name" value="PH domain-like"/>
    <property type="match status" value="1"/>
</dbReference>
<accession>A0A6G0XDG1</accession>
<feature type="transmembrane region" description="Helical" evidence="4">
    <location>
        <begin position="208"/>
        <end position="226"/>
    </location>
</feature>
<dbReference type="InterPro" id="IPR023393">
    <property type="entry name" value="START-like_dom_sf"/>
</dbReference>
<feature type="compositionally biased region" description="Basic and acidic residues" evidence="3">
    <location>
        <begin position="123"/>
        <end position="135"/>
    </location>
</feature>
<evidence type="ECO:0000259" key="5">
    <source>
        <dbReference type="PROSITE" id="PS50003"/>
    </source>
</evidence>
<evidence type="ECO:0000256" key="4">
    <source>
        <dbReference type="SAM" id="Phobius"/>
    </source>
</evidence>